<dbReference type="Proteomes" id="UP001168540">
    <property type="component" value="Unassembled WGS sequence"/>
</dbReference>
<dbReference type="Pfam" id="PF11745">
    <property type="entry name" value="DUF3304"/>
    <property type="match status" value="1"/>
</dbReference>
<proteinExistence type="predicted"/>
<evidence type="ECO:0000256" key="1">
    <source>
        <dbReference type="SAM" id="SignalP"/>
    </source>
</evidence>
<keyword evidence="3" id="KW-1185">Reference proteome</keyword>
<comment type="caution">
    <text evidence="2">The sequence shown here is derived from an EMBL/GenBank/DDBJ whole genome shotgun (WGS) entry which is preliminary data.</text>
</comment>
<protein>
    <submittedName>
        <fullName evidence="2">DUF3304 domain-containing protein</fullName>
    </submittedName>
</protein>
<accession>A0ABT7XL49</accession>
<dbReference type="InterPro" id="IPR021733">
    <property type="entry name" value="DUF3304"/>
</dbReference>
<dbReference type="PROSITE" id="PS51257">
    <property type="entry name" value="PROKAR_LIPOPROTEIN"/>
    <property type="match status" value="1"/>
</dbReference>
<feature type="chain" id="PRO_5047413503" evidence="1">
    <location>
        <begin position="20"/>
        <end position="191"/>
    </location>
</feature>
<gene>
    <name evidence="2" type="ORF">QU481_06270</name>
</gene>
<reference evidence="2" key="1">
    <citation type="submission" date="2023-06" db="EMBL/GenBank/DDBJ databases">
        <authorList>
            <person name="Zhang S."/>
        </authorList>
    </citation>
    <scope>NUCLEOTIDE SEQUENCE</scope>
    <source>
        <strain evidence="2">SG2303</strain>
    </source>
</reference>
<name>A0ABT7XL49_9NEIS</name>
<keyword evidence="1" id="KW-0732">Signal</keyword>
<organism evidence="2 3">
    <name type="scientific">Crenobacter oryzisoli</name>
    <dbReference type="NCBI Taxonomy" id="3056844"/>
    <lineage>
        <taxon>Bacteria</taxon>
        <taxon>Pseudomonadati</taxon>
        <taxon>Pseudomonadota</taxon>
        <taxon>Betaproteobacteria</taxon>
        <taxon>Neisseriales</taxon>
        <taxon>Neisseriaceae</taxon>
        <taxon>Crenobacter</taxon>
    </lineage>
</organism>
<evidence type="ECO:0000313" key="3">
    <source>
        <dbReference type="Proteomes" id="UP001168540"/>
    </source>
</evidence>
<dbReference type="EMBL" id="JAUEDK010000008">
    <property type="protein sequence ID" value="MDN0074501.1"/>
    <property type="molecule type" value="Genomic_DNA"/>
</dbReference>
<evidence type="ECO:0000313" key="2">
    <source>
        <dbReference type="EMBL" id="MDN0074501.1"/>
    </source>
</evidence>
<sequence length="191" mass="21108">MKRSFLILLLSLLMLSACAVVGQSNIGVSLTAVNYTDEDYDVVGIARADDPTQLQAMDRVAAYSASGIMCCVSLPDVWKPGLKVVVLTRAGTKAKTLEEWDKEKIPLIPHELEVPRYTEPATLWVQILDGGKLAVAVSRYDPSNANWPGVVKGWPKPSLSFKKKIWQRDYNILVGDLHSLEKGIKMILAKK</sequence>
<feature type="signal peptide" evidence="1">
    <location>
        <begin position="1"/>
        <end position="19"/>
    </location>
</feature>
<dbReference type="RefSeq" id="WP_289829073.1">
    <property type="nucleotide sequence ID" value="NZ_JAUEDK010000008.1"/>
</dbReference>